<dbReference type="GO" id="GO:0006729">
    <property type="term" value="P:tetrahydrobiopterin biosynthetic process"/>
    <property type="evidence" value="ECO:0007669"/>
    <property type="project" value="UniProtKB-KW"/>
</dbReference>
<feature type="compositionally biased region" description="Basic residues" evidence="7">
    <location>
        <begin position="102"/>
        <end position="114"/>
    </location>
</feature>
<feature type="compositionally biased region" description="Pro residues" evidence="7">
    <location>
        <begin position="203"/>
        <end position="220"/>
    </location>
</feature>
<dbReference type="PANTHER" id="PTHR31894:SF0">
    <property type="entry name" value="UPF0461 PROTEIN C5ORF24"/>
    <property type="match status" value="1"/>
</dbReference>
<gene>
    <name evidence="8" type="ORF">AAFF_G00046540</name>
</gene>
<evidence type="ECO:0000256" key="3">
    <source>
        <dbReference type="ARBA" id="ARBA00010106"/>
    </source>
</evidence>
<dbReference type="HAMAP" id="MF_00434">
    <property type="entry name" value="Pterin_4_alpha"/>
    <property type="match status" value="1"/>
</dbReference>
<evidence type="ECO:0000256" key="4">
    <source>
        <dbReference type="ARBA" id="ARBA00013252"/>
    </source>
</evidence>
<dbReference type="EC" id="4.2.1.96" evidence="4"/>
<evidence type="ECO:0000313" key="8">
    <source>
        <dbReference type="EMBL" id="KAJ8394443.1"/>
    </source>
</evidence>
<dbReference type="InterPro" id="IPR001533">
    <property type="entry name" value="Pterin_deHydtase"/>
</dbReference>
<proteinExistence type="inferred from homology"/>
<sequence>MTIEGKMMRGVGSGDYCMSGRASCLGEESSHHGSHYDLCTSQSNKFYPPAPPPSLQLPLPPLPPLPPNPLKSMSFQRQDAHGELHPQSMGGKNPEQLEDSKKKKVPGRSGRRGRPSGTTKSAGYRTSTGRPLGTTKAAGFKTSPGRPLGTTKAAGYKNTMMRGVGSGDYCMSGRASCLGEESSHHGSHYDLCTSQSNKFYPPAPPLQLPLPPLPSLPPNPLKSMSFQRQDACSELHPQSMGARTPSSRRAQRKRKFRGDRAGGVGPQGPQSQRATEPAPAGHWGLPRRQGSTQVRGGPWAPSRQRDTRANSGAQFPLSKLCNILLPRRSSKMASDSHWLTPAEREGLLMELKVTGWVEVEGRDALYKELDFKTFNQAFGFMSRVALQAEKMNHHPEWFNVYNKVQITLTTHDCGGLSKKDIKLAKFIDKVALTM</sequence>
<dbReference type="CDD" id="cd00914">
    <property type="entry name" value="PCD_DCoH_subfamily_b"/>
    <property type="match status" value="1"/>
</dbReference>
<comment type="caution">
    <text evidence="8">The sequence shown here is derived from an EMBL/GenBank/DDBJ whole genome shotgun (WGS) entry which is preliminary data.</text>
</comment>
<feature type="region of interest" description="Disordered" evidence="7">
    <location>
        <begin position="203"/>
        <end position="312"/>
    </location>
</feature>
<dbReference type="Pfam" id="PF01329">
    <property type="entry name" value="Pterin_4a"/>
    <property type="match status" value="1"/>
</dbReference>
<evidence type="ECO:0000313" key="9">
    <source>
        <dbReference type="Proteomes" id="UP001221898"/>
    </source>
</evidence>
<dbReference type="Gene3D" id="3.30.1360.20">
    <property type="entry name" value="Transcriptional coactivator/pterin dehydratase"/>
    <property type="match status" value="1"/>
</dbReference>
<feature type="compositionally biased region" description="Pro residues" evidence="7">
    <location>
        <begin position="48"/>
        <end position="69"/>
    </location>
</feature>
<evidence type="ECO:0000256" key="5">
    <source>
        <dbReference type="ARBA" id="ARBA00023007"/>
    </source>
</evidence>
<evidence type="ECO:0000256" key="1">
    <source>
        <dbReference type="ARBA" id="ARBA00001554"/>
    </source>
</evidence>
<comment type="catalytic activity">
    <reaction evidence="1">
        <text>(4aS,6R)-4a-hydroxy-L-erythro-5,6,7,8-tetrahydrobiopterin = (6R)-L-erythro-6,7-dihydrobiopterin + H2O</text>
        <dbReference type="Rhea" id="RHEA:11920"/>
        <dbReference type="ChEBI" id="CHEBI:15377"/>
        <dbReference type="ChEBI" id="CHEBI:15642"/>
        <dbReference type="ChEBI" id="CHEBI:43120"/>
        <dbReference type="EC" id="4.2.1.96"/>
    </reaction>
</comment>
<dbReference type="InterPro" id="IPR036428">
    <property type="entry name" value="PCD_sf"/>
</dbReference>
<dbReference type="Proteomes" id="UP001221898">
    <property type="component" value="Unassembled WGS sequence"/>
</dbReference>
<accession>A0AAD7S224</accession>
<dbReference type="NCBIfam" id="NF002018">
    <property type="entry name" value="PRK00823.1-3"/>
    <property type="match status" value="1"/>
</dbReference>
<evidence type="ECO:0000256" key="2">
    <source>
        <dbReference type="ARBA" id="ARBA00006472"/>
    </source>
</evidence>
<dbReference type="Pfam" id="PF17724">
    <property type="entry name" value="DUF5568"/>
    <property type="match status" value="1"/>
</dbReference>
<dbReference type="AlphaFoldDB" id="A0AAD7S224"/>
<feature type="region of interest" description="Disordered" evidence="7">
    <location>
        <begin position="42"/>
        <end position="153"/>
    </location>
</feature>
<protein>
    <recommendedName>
        <fullName evidence="4">4a-hydroxytetrahydrobiopterin dehydratase</fullName>
        <ecNumber evidence="4">4.2.1.96</ecNumber>
    </recommendedName>
</protein>
<keyword evidence="5" id="KW-0783">Tetrahydrobiopterin biosynthesis</keyword>
<evidence type="ECO:0000256" key="6">
    <source>
        <dbReference type="ARBA" id="ARBA00023239"/>
    </source>
</evidence>
<reference evidence="8" key="1">
    <citation type="journal article" date="2023" name="Science">
        <title>Genome structures resolve the early diversification of teleost fishes.</title>
        <authorList>
            <person name="Parey E."/>
            <person name="Louis A."/>
            <person name="Montfort J."/>
            <person name="Bouchez O."/>
            <person name="Roques C."/>
            <person name="Iampietro C."/>
            <person name="Lluch J."/>
            <person name="Castinel A."/>
            <person name="Donnadieu C."/>
            <person name="Desvignes T."/>
            <person name="Floi Bucao C."/>
            <person name="Jouanno E."/>
            <person name="Wen M."/>
            <person name="Mejri S."/>
            <person name="Dirks R."/>
            <person name="Jansen H."/>
            <person name="Henkel C."/>
            <person name="Chen W.J."/>
            <person name="Zahm M."/>
            <person name="Cabau C."/>
            <person name="Klopp C."/>
            <person name="Thompson A.W."/>
            <person name="Robinson-Rechavi M."/>
            <person name="Braasch I."/>
            <person name="Lecointre G."/>
            <person name="Bobe J."/>
            <person name="Postlethwait J.H."/>
            <person name="Berthelot C."/>
            <person name="Roest Crollius H."/>
            <person name="Guiguen Y."/>
        </authorList>
    </citation>
    <scope>NUCLEOTIDE SEQUENCE</scope>
    <source>
        <strain evidence="8">NC1722</strain>
    </source>
</reference>
<dbReference type="GO" id="GO:0008124">
    <property type="term" value="F:4-alpha-hydroxytetrahydrobiopterin dehydratase activity"/>
    <property type="evidence" value="ECO:0007669"/>
    <property type="project" value="UniProtKB-EC"/>
</dbReference>
<dbReference type="FunFam" id="3.30.1360.20:FF:000001">
    <property type="entry name" value="Pterin-4-alpha-carbinolamine dehydratase 2"/>
    <property type="match status" value="1"/>
</dbReference>
<organism evidence="8 9">
    <name type="scientific">Aldrovandia affinis</name>
    <dbReference type="NCBI Taxonomy" id="143900"/>
    <lineage>
        <taxon>Eukaryota</taxon>
        <taxon>Metazoa</taxon>
        <taxon>Chordata</taxon>
        <taxon>Craniata</taxon>
        <taxon>Vertebrata</taxon>
        <taxon>Euteleostomi</taxon>
        <taxon>Actinopterygii</taxon>
        <taxon>Neopterygii</taxon>
        <taxon>Teleostei</taxon>
        <taxon>Notacanthiformes</taxon>
        <taxon>Halosauridae</taxon>
        <taxon>Aldrovandia</taxon>
    </lineage>
</organism>
<keyword evidence="9" id="KW-1185">Reference proteome</keyword>
<dbReference type="InterPro" id="IPR040419">
    <property type="entry name" value="DUF5568"/>
</dbReference>
<dbReference type="EMBL" id="JAINUG010000126">
    <property type="protein sequence ID" value="KAJ8394443.1"/>
    <property type="molecule type" value="Genomic_DNA"/>
</dbReference>
<comment type="similarity">
    <text evidence="3">Belongs to the UPF0461 family.</text>
</comment>
<keyword evidence="6" id="KW-0456">Lyase</keyword>
<dbReference type="PANTHER" id="PTHR31894">
    <property type="entry name" value="UPF0461 PROTEIN C5ORF24"/>
    <property type="match status" value="1"/>
</dbReference>
<comment type="similarity">
    <text evidence="2">Belongs to the pterin-4-alpha-carbinolamine dehydratase family.</text>
</comment>
<evidence type="ECO:0000256" key="7">
    <source>
        <dbReference type="SAM" id="MobiDB-lite"/>
    </source>
</evidence>
<name>A0AAD7S224_9TELE</name>
<dbReference type="SUPFAM" id="SSF55248">
    <property type="entry name" value="PCD-like"/>
    <property type="match status" value="1"/>
</dbReference>